<dbReference type="EMBL" id="JAVDWA010000002">
    <property type="protein sequence ID" value="MDR7072729.1"/>
    <property type="molecule type" value="Genomic_DNA"/>
</dbReference>
<dbReference type="Pfam" id="PF06014">
    <property type="entry name" value="YqgQ-like"/>
    <property type="match status" value="1"/>
</dbReference>
<accession>A0ABU1TZS9</accession>
<gene>
    <name evidence="1" type="ORF">J2X07_001706</name>
</gene>
<proteinExistence type="predicted"/>
<dbReference type="InterPro" id="IPR009256">
    <property type="entry name" value="YqgQ-like"/>
</dbReference>
<reference evidence="1 2" key="1">
    <citation type="submission" date="2023-07" db="EMBL/GenBank/DDBJ databases">
        <title>Sorghum-associated microbial communities from plants grown in Nebraska, USA.</title>
        <authorList>
            <person name="Schachtman D."/>
        </authorList>
    </citation>
    <scope>NUCLEOTIDE SEQUENCE [LARGE SCALE GENOMIC DNA]</scope>
    <source>
        <strain evidence="1 2">BE211</strain>
    </source>
</reference>
<dbReference type="Gene3D" id="1.10.287.760">
    <property type="entry name" value="YqgQ-like"/>
    <property type="match status" value="1"/>
</dbReference>
<sequence length="63" mass="7352">MKTIYDVQQLLKRFGTIIYTGNPLGDLELIQDEVRELYNQKLIDVNDFKQAVLIIRASINKLQ</sequence>
<evidence type="ECO:0000313" key="1">
    <source>
        <dbReference type="EMBL" id="MDR7072729.1"/>
    </source>
</evidence>
<dbReference type="RefSeq" id="WP_310258017.1">
    <property type="nucleotide sequence ID" value="NZ_JAVDWA010000002.1"/>
</dbReference>
<evidence type="ECO:0000313" key="2">
    <source>
        <dbReference type="Proteomes" id="UP001258181"/>
    </source>
</evidence>
<dbReference type="Proteomes" id="UP001258181">
    <property type="component" value="Unassembled WGS sequence"/>
</dbReference>
<keyword evidence="2" id="KW-1185">Reference proteome</keyword>
<organism evidence="1 2">
    <name type="scientific">Fictibacillus barbaricus</name>
    <dbReference type="NCBI Taxonomy" id="182136"/>
    <lineage>
        <taxon>Bacteria</taxon>
        <taxon>Bacillati</taxon>
        <taxon>Bacillota</taxon>
        <taxon>Bacilli</taxon>
        <taxon>Bacillales</taxon>
        <taxon>Fictibacillaceae</taxon>
        <taxon>Fictibacillus</taxon>
    </lineage>
</organism>
<protein>
    <submittedName>
        <fullName evidence="1">Uncharacterized protein YqgQ</fullName>
    </submittedName>
</protein>
<dbReference type="SUPFAM" id="SSF158379">
    <property type="entry name" value="YqgQ-like"/>
    <property type="match status" value="1"/>
</dbReference>
<comment type="caution">
    <text evidence="1">The sequence shown here is derived from an EMBL/GenBank/DDBJ whole genome shotgun (WGS) entry which is preliminary data.</text>
</comment>
<name>A0ABU1TZS9_9BACL</name>
<dbReference type="InterPro" id="IPR023164">
    <property type="entry name" value="YqgQ-like_sf"/>
</dbReference>